<dbReference type="Proteomes" id="UP001235939">
    <property type="component" value="Chromosome 20"/>
</dbReference>
<organism evidence="1 2">
    <name type="scientific">Cordylochernes scorpioides</name>
    <dbReference type="NCBI Taxonomy" id="51811"/>
    <lineage>
        <taxon>Eukaryota</taxon>
        <taxon>Metazoa</taxon>
        <taxon>Ecdysozoa</taxon>
        <taxon>Arthropoda</taxon>
        <taxon>Chelicerata</taxon>
        <taxon>Arachnida</taxon>
        <taxon>Pseudoscorpiones</taxon>
        <taxon>Cheliferoidea</taxon>
        <taxon>Chernetidae</taxon>
        <taxon>Cordylochernes</taxon>
    </lineage>
</organism>
<evidence type="ECO:0000313" key="1">
    <source>
        <dbReference type="EMBL" id="UYV81403.1"/>
    </source>
</evidence>
<protein>
    <submittedName>
        <fullName evidence="1">Uncharacterized protein</fullName>
    </submittedName>
</protein>
<accession>A0ABY6LNH1</accession>
<sequence length="77" mass="8865">MTIKVSVSSPGVAFWRYSRHYHHRHAAALLDEWCDQRLYYGKARNTVRSQKNDQNGNRTASLKSLVVSSCLGRLEKD</sequence>
<dbReference type="EMBL" id="CP092882">
    <property type="protein sequence ID" value="UYV81403.1"/>
    <property type="molecule type" value="Genomic_DNA"/>
</dbReference>
<keyword evidence="2" id="KW-1185">Reference proteome</keyword>
<proteinExistence type="predicted"/>
<name>A0ABY6LNH1_9ARAC</name>
<evidence type="ECO:0000313" key="2">
    <source>
        <dbReference type="Proteomes" id="UP001235939"/>
    </source>
</evidence>
<reference evidence="1 2" key="1">
    <citation type="submission" date="2022-01" db="EMBL/GenBank/DDBJ databases">
        <title>A chromosomal length assembly of Cordylochernes scorpioides.</title>
        <authorList>
            <person name="Zeh D."/>
            <person name="Zeh J."/>
        </authorList>
    </citation>
    <scope>NUCLEOTIDE SEQUENCE [LARGE SCALE GENOMIC DNA]</scope>
    <source>
        <strain evidence="1">IN4F17</strain>
        <tissue evidence="1">Whole Body</tissue>
    </source>
</reference>
<gene>
    <name evidence="1" type="ORF">LAZ67_20001092</name>
</gene>